<evidence type="ECO:0000256" key="3">
    <source>
        <dbReference type="PROSITE-ProRule" id="PRU00339"/>
    </source>
</evidence>
<feature type="repeat" description="TPR" evidence="3">
    <location>
        <begin position="188"/>
        <end position="221"/>
    </location>
</feature>
<evidence type="ECO:0000256" key="4">
    <source>
        <dbReference type="SAM" id="MobiDB-lite"/>
    </source>
</evidence>
<dbReference type="AlphaFoldDB" id="A0A225E961"/>
<dbReference type="GO" id="GO:0030968">
    <property type="term" value="P:endoplasmic reticulum unfolded protein response"/>
    <property type="evidence" value="ECO:0007669"/>
    <property type="project" value="TreeGrafter"/>
</dbReference>
<dbReference type="Pfam" id="PF13432">
    <property type="entry name" value="TPR_16"/>
    <property type="match status" value="2"/>
</dbReference>
<dbReference type="GO" id="GO:0035269">
    <property type="term" value="P:protein O-linked glycosylation via mannose"/>
    <property type="evidence" value="ECO:0007669"/>
    <property type="project" value="TreeGrafter"/>
</dbReference>
<evidence type="ECO:0000256" key="1">
    <source>
        <dbReference type="ARBA" id="ARBA00022737"/>
    </source>
</evidence>
<keyword evidence="2 3" id="KW-0802">TPR repeat</keyword>
<dbReference type="PANTHER" id="PTHR44227:SF3">
    <property type="entry name" value="PROTEIN O-MANNOSYL-TRANSFERASE TMTC4"/>
    <property type="match status" value="1"/>
</dbReference>
<dbReference type="PANTHER" id="PTHR44227">
    <property type="match status" value="1"/>
</dbReference>
<name>A0A225E961_9BACT</name>
<reference evidence="7" key="1">
    <citation type="submission" date="2017-06" db="EMBL/GenBank/DDBJ databases">
        <title>Genome analysis of Fimbriiglobus ruber SP5, the first member of the order Planctomycetales with confirmed chitinolytic capability.</title>
        <authorList>
            <person name="Ravin N.V."/>
            <person name="Rakitin A.L."/>
            <person name="Ivanova A.A."/>
            <person name="Beletsky A.V."/>
            <person name="Kulichevskaya I.S."/>
            <person name="Mardanov A.V."/>
            <person name="Dedysh S.N."/>
        </authorList>
    </citation>
    <scope>NUCLEOTIDE SEQUENCE [LARGE SCALE GENOMIC DNA]</scope>
    <source>
        <strain evidence="7">SP5</strain>
    </source>
</reference>
<keyword evidence="7" id="KW-1185">Reference proteome</keyword>
<dbReference type="SMART" id="SM00028">
    <property type="entry name" value="TPR"/>
    <property type="match status" value="4"/>
</dbReference>
<gene>
    <name evidence="6" type="ORF">FRUB_01298</name>
</gene>
<evidence type="ECO:0000313" key="6">
    <source>
        <dbReference type="EMBL" id="OWK44967.1"/>
    </source>
</evidence>
<feature type="region of interest" description="Disordered" evidence="4">
    <location>
        <begin position="24"/>
        <end position="47"/>
    </location>
</feature>
<keyword evidence="5" id="KW-0732">Signal</keyword>
<keyword evidence="1" id="KW-0677">Repeat</keyword>
<organism evidence="6 7">
    <name type="scientific">Fimbriiglobus ruber</name>
    <dbReference type="NCBI Taxonomy" id="1908690"/>
    <lineage>
        <taxon>Bacteria</taxon>
        <taxon>Pseudomonadati</taxon>
        <taxon>Planctomycetota</taxon>
        <taxon>Planctomycetia</taxon>
        <taxon>Gemmatales</taxon>
        <taxon>Gemmataceae</taxon>
        <taxon>Fimbriiglobus</taxon>
    </lineage>
</organism>
<proteinExistence type="predicted"/>
<evidence type="ECO:0000313" key="7">
    <source>
        <dbReference type="Proteomes" id="UP000214646"/>
    </source>
</evidence>
<protein>
    <submittedName>
        <fullName evidence="6">TPR domain protein, putative component of TonB system</fullName>
    </submittedName>
</protein>
<dbReference type="InterPro" id="IPR052346">
    <property type="entry name" value="O-mannosyl-transferase_TMTC"/>
</dbReference>
<dbReference type="InterPro" id="IPR019734">
    <property type="entry name" value="TPR_rpt"/>
</dbReference>
<feature type="signal peptide" evidence="5">
    <location>
        <begin position="1"/>
        <end position="18"/>
    </location>
</feature>
<feature type="repeat" description="TPR" evidence="3">
    <location>
        <begin position="90"/>
        <end position="123"/>
    </location>
</feature>
<dbReference type="Gene3D" id="1.25.40.10">
    <property type="entry name" value="Tetratricopeptide repeat domain"/>
    <property type="match status" value="1"/>
</dbReference>
<accession>A0A225E961</accession>
<dbReference type="EMBL" id="NIDE01000002">
    <property type="protein sequence ID" value="OWK44967.1"/>
    <property type="molecule type" value="Genomic_DNA"/>
</dbReference>
<feature type="repeat" description="TPR" evidence="3">
    <location>
        <begin position="124"/>
        <end position="157"/>
    </location>
</feature>
<dbReference type="GO" id="GO:0000030">
    <property type="term" value="F:mannosyltransferase activity"/>
    <property type="evidence" value="ECO:0007669"/>
    <property type="project" value="TreeGrafter"/>
</dbReference>
<dbReference type="RefSeq" id="WP_088252754.1">
    <property type="nucleotide sequence ID" value="NZ_NIDE01000002.1"/>
</dbReference>
<dbReference type="PROSITE" id="PS51257">
    <property type="entry name" value="PROKAR_LIPOPROTEIN"/>
    <property type="match status" value="1"/>
</dbReference>
<dbReference type="Proteomes" id="UP000214646">
    <property type="component" value="Unassembled WGS sequence"/>
</dbReference>
<dbReference type="OrthoDB" id="495305at2"/>
<comment type="caution">
    <text evidence="6">The sequence shown here is derived from an EMBL/GenBank/DDBJ whole genome shotgun (WGS) entry which is preliminary data.</text>
</comment>
<sequence>MSARLLGLAAAGAALVGAGCLGKTAGLTDPSKSPPPEPAKSDVRSSAKISAKEAGALDLNMAESLEAAGKDADAIAYYEKARRADPAVADRAGRRLAILYDKTDDQSRALAEFQELLRKHPKDTDLLSDVGYSYYNRGQWATAEEYLKRAVEADKTNKRAWGNLGMTLAMQGRYDESVGAFAKSTTPAGVHANLAFVLTTQKKFEAAAREYREALNLDPTLKIAQAGLARLEASSPVPPKDDAGGVLPAAGATDPAGVR</sequence>
<dbReference type="SUPFAM" id="SSF48452">
    <property type="entry name" value="TPR-like"/>
    <property type="match status" value="1"/>
</dbReference>
<feature type="chain" id="PRO_5013166591" evidence="5">
    <location>
        <begin position="19"/>
        <end position="259"/>
    </location>
</feature>
<evidence type="ECO:0000256" key="2">
    <source>
        <dbReference type="ARBA" id="ARBA00022803"/>
    </source>
</evidence>
<dbReference type="PROSITE" id="PS50005">
    <property type="entry name" value="TPR"/>
    <property type="match status" value="3"/>
</dbReference>
<evidence type="ECO:0000256" key="5">
    <source>
        <dbReference type="SAM" id="SignalP"/>
    </source>
</evidence>
<dbReference type="Pfam" id="PF13181">
    <property type="entry name" value="TPR_8"/>
    <property type="match status" value="1"/>
</dbReference>
<dbReference type="InterPro" id="IPR011990">
    <property type="entry name" value="TPR-like_helical_dom_sf"/>
</dbReference>
<feature type="region of interest" description="Disordered" evidence="4">
    <location>
        <begin position="232"/>
        <end position="259"/>
    </location>
</feature>